<evidence type="ECO:0000259" key="1">
    <source>
        <dbReference type="Pfam" id="PF25883"/>
    </source>
</evidence>
<name>A0A1I7RPW9_BURXY</name>
<dbReference type="Proteomes" id="UP000095284">
    <property type="component" value="Unplaced"/>
</dbReference>
<dbReference type="InterPro" id="IPR058960">
    <property type="entry name" value="Ctg-1-like_C"/>
</dbReference>
<dbReference type="Pfam" id="PF25883">
    <property type="entry name" value="F28H7_8_C"/>
    <property type="match status" value="1"/>
</dbReference>
<proteinExistence type="predicted"/>
<protein>
    <submittedName>
        <fullName evidence="3">PepSY_like domain-containing protein</fullName>
    </submittedName>
</protein>
<organism evidence="2 3">
    <name type="scientific">Bursaphelenchus xylophilus</name>
    <name type="common">Pinewood nematode worm</name>
    <name type="synonym">Aphelenchoides xylophilus</name>
    <dbReference type="NCBI Taxonomy" id="6326"/>
    <lineage>
        <taxon>Eukaryota</taxon>
        <taxon>Metazoa</taxon>
        <taxon>Ecdysozoa</taxon>
        <taxon>Nematoda</taxon>
        <taxon>Chromadorea</taxon>
        <taxon>Rhabditida</taxon>
        <taxon>Tylenchina</taxon>
        <taxon>Tylenchomorpha</taxon>
        <taxon>Aphelenchoidea</taxon>
        <taxon>Aphelenchoididae</taxon>
        <taxon>Bursaphelenchus</taxon>
    </lineage>
</organism>
<accession>A0A1I7RPW9</accession>
<evidence type="ECO:0000313" key="3">
    <source>
        <dbReference type="WBParaSite" id="BXY_0276000.1"/>
    </source>
</evidence>
<dbReference type="eggNOG" id="KOG1471">
    <property type="taxonomic scope" value="Eukaryota"/>
</dbReference>
<reference evidence="3" key="1">
    <citation type="submission" date="2016-11" db="UniProtKB">
        <authorList>
            <consortium name="WormBaseParasite"/>
        </authorList>
    </citation>
    <scope>IDENTIFICATION</scope>
</reference>
<evidence type="ECO:0000313" key="2">
    <source>
        <dbReference type="Proteomes" id="UP000095284"/>
    </source>
</evidence>
<dbReference type="WBParaSite" id="BXY_0276000.1">
    <property type="protein sequence ID" value="BXY_0276000.1"/>
    <property type="gene ID" value="BXY_0276000"/>
</dbReference>
<sequence>MNIFFHPNKKVIEDHKSEVDEMLEVFAGCERPPLPTLDSWPWKIPYTGFYHVIYGNEKAWFMSVSLEYQIFEVHANGNKVKVNPIKV</sequence>
<feature type="domain" description="Ctg-1-like C-terminal" evidence="1">
    <location>
        <begin position="1"/>
        <end position="81"/>
    </location>
</feature>
<dbReference type="AlphaFoldDB" id="A0A1I7RPW9"/>